<sequence length="191" mass="21764">MSIVDSVAQGKRRRSENSRSAVFPAADNLGYVSNMNSFFTALNNNLDLEAAEILPNLLLSSQYVALDINVLLKYRITHILNAASYVENRFSHNFIYKRVNVIDLPSEDIKSYFEECCRFIHEARRSGGRVLVHCNAGVSRSVSFVCAYLVKYEKFSVINALAYIREKRPVARPNAGFIKQLMDYEVEIRNV</sequence>
<dbReference type="GO" id="GO:0008579">
    <property type="term" value="F:JUN kinase phosphatase activity"/>
    <property type="evidence" value="ECO:0007669"/>
    <property type="project" value="TreeGrafter"/>
</dbReference>
<dbReference type="InterPro" id="IPR000340">
    <property type="entry name" value="Dual-sp_phosphatase_cat-dom"/>
</dbReference>
<dbReference type="EMBL" id="KL367482">
    <property type="protein sequence ID" value="KFD71467.1"/>
    <property type="molecule type" value="Genomic_DNA"/>
</dbReference>
<dbReference type="GO" id="GO:0005737">
    <property type="term" value="C:cytoplasm"/>
    <property type="evidence" value="ECO:0007669"/>
    <property type="project" value="TreeGrafter"/>
</dbReference>
<dbReference type="InterPro" id="IPR029021">
    <property type="entry name" value="Prot-tyrosine_phosphatase-like"/>
</dbReference>
<dbReference type="PRINTS" id="PR01908">
    <property type="entry name" value="ADSPHPHTASE"/>
</dbReference>
<dbReference type="PROSITE" id="PS50056">
    <property type="entry name" value="TYR_PHOSPHATASE_2"/>
    <property type="match status" value="1"/>
</dbReference>
<evidence type="ECO:0000313" key="5">
    <source>
        <dbReference type="Proteomes" id="UP000030764"/>
    </source>
</evidence>
<dbReference type="SUPFAM" id="SSF52799">
    <property type="entry name" value="(Phosphotyrosine protein) phosphatases II"/>
    <property type="match status" value="1"/>
</dbReference>
<reference evidence="4 5" key="1">
    <citation type="journal article" date="2014" name="Nat. Genet.">
        <title>Genome and transcriptome of the porcine whipworm Trichuris suis.</title>
        <authorList>
            <person name="Jex A.R."/>
            <person name="Nejsum P."/>
            <person name="Schwarz E.M."/>
            <person name="Hu L."/>
            <person name="Young N.D."/>
            <person name="Hall R.S."/>
            <person name="Korhonen P.K."/>
            <person name="Liao S."/>
            <person name="Thamsborg S."/>
            <person name="Xia J."/>
            <person name="Xu P."/>
            <person name="Wang S."/>
            <person name="Scheerlinck J.P."/>
            <person name="Hofmann A."/>
            <person name="Sternberg P.W."/>
            <person name="Wang J."/>
            <person name="Gasser R.B."/>
        </authorList>
    </citation>
    <scope>NUCLEOTIDE SEQUENCE [LARGE SCALE GENOMIC DNA]</scope>
    <source>
        <strain evidence="4">DCEP-RM93F</strain>
        <strain evidence="3">DCEP-RM93M</strain>
    </source>
</reference>
<dbReference type="PANTHER" id="PTHR46377">
    <property type="entry name" value="DUAL SPECIFICITY PROTEIN PHOSPHATASE 19"/>
    <property type="match status" value="1"/>
</dbReference>
<feature type="domain" description="Tyrosine-protein phosphatase" evidence="1">
    <location>
        <begin position="49"/>
        <end position="190"/>
    </location>
</feature>
<dbReference type="Gene3D" id="3.90.190.10">
    <property type="entry name" value="Protein tyrosine phosphatase superfamily"/>
    <property type="match status" value="1"/>
</dbReference>
<dbReference type="PANTHER" id="PTHR46377:SF1">
    <property type="entry name" value="DUAL SPECIFICITY PROTEIN PHOSPHATASE 19"/>
    <property type="match status" value="1"/>
</dbReference>
<proteinExistence type="predicted"/>
<dbReference type="InterPro" id="IPR000387">
    <property type="entry name" value="Tyr_Pase_dom"/>
</dbReference>
<evidence type="ECO:0000259" key="1">
    <source>
        <dbReference type="PROSITE" id="PS50054"/>
    </source>
</evidence>
<evidence type="ECO:0000259" key="2">
    <source>
        <dbReference type="PROSITE" id="PS50056"/>
    </source>
</evidence>
<evidence type="ECO:0000313" key="3">
    <source>
        <dbReference type="EMBL" id="KFD48546.1"/>
    </source>
</evidence>
<feature type="domain" description="Tyrosine specific protein phosphatases" evidence="2">
    <location>
        <begin position="111"/>
        <end position="169"/>
    </location>
</feature>
<dbReference type="PROSITE" id="PS50054">
    <property type="entry name" value="TYR_PHOSPHATASE_DUAL"/>
    <property type="match status" value="1"/>
</dbReference>
<keyword evidence="5" id="KW-1185">Reference proteome</keyword>
<dbReference type="Proteomes" id="UP000030764">
    <property type="component" value="Unassembled WGS sequence"/>
</dbReference>
<dbReference type="EMBL" id="KL363290">
    <property type="protein sequence ID" value="KFD48546.1"/>
    <property type="molecule type" value="Genomic_DNA"/>
</dbReference>
<accession>A0A085NPS1</accession>
<dbReference type="CDD" id="cd14498">
    <property type="entry name" value="DSP"/>
    <property type="match status" value="1"/>
</dbReference>
<dbReference type="OrthoDB" id="10252009at2759"/>
<evidence type="ECO:0000313" key="4">
    <source>
        <dbReference type="EMBL" id="KFD71467.1"/>
    </source>
</evidence>
<organism evidence="4">
    <name type="scientific">Trichuris suis</name>
    <name type="common">pig whipworm</name>
    <dbReference type="NCBI Taxonomy" id="68888"/>
    <lineage>
        <taxon>Eukaryota</taxon>
        <taxon>Metazoa</taxon>
        <taxon>Ecdysozoa</taxon>
        <taxon>Nematoda</taxon>
        <taxon>Enoplea</taxon>
        <taxon>Dorylaimia</taxon>
        <taxon>Trichinellida</taxon>
        <taxon>Trichuridae</taxon>
        <taxon>Trichuris</taxon>
    </lineage>
</organism>
<dbReference type="InterPro" id="IPR003595">
    <property type="entry name" value="Tyr_Pase_cat"/>
</dbReference>
<dbReference type="SMART" id="SM00404">
    <property type="entry name" value="PTPc_motif"/>
    <property type="match status" value="1"/>
</dbReference>
<protein>
    <submittedName>
        <fullName evidence="4">Uncharacterized protein</fullName>
    </submittedName>
</protein>
<name>A0A085NPS1_9BILA</name>
<dbReference type="InterPro" id="IPR020422">
    <property type="entry name" value="TYR_PHOSPHATASE_DUAL_dom"/>
</dbReference>
<dbReference type="Proteomes" id="UP000030758">
    <property type="component" value="Unassembled WGS sequence"/>
</dbReference>
<dbReference type="Pfam" id="PF00782">
    <property type="entry name" value="DSPc"/>
    <property type="match status" value="1"/>
</dbReference>
<gene>
    <name evidence="3" type="ORF">M513_10557</name>
    <name evidence="4" type="ORF">M514_10557</name>
</gene>
<dbReference type="AlphaFoldDB" id="A0A085NPS1"/>
<dbReference type="SMART" id="SM00195">
    <property type="entry name" value="DSPc"/>
    <property type="match status" value="1"/>
</dbReference>